<sequence length="213" mass="24364">MRSSSLLIVVALAALPAPVARQAYLTHLLVTHSSHLRGTRMPCYSRKDPSDSATCCPLIMSHKRTRASAQIDESKNKFHCEEAKLRYESVFKNQKMHLEKDEELVREFYANLTSSELTKVSACEIKVPITSNAINELFSLPDFEDDEYSSMMSNIESKNLQEIFVELMVPELMEPVTKPDVATSMFKTQSPCLDLRDELSKLMDIMQHMQWQQ</sequence>
<reference evidence="2 3" key="1">
    <citation type="submission" date="2023-03" db="EMBL/GenBank/DDBJ databases">
        <title>WGS of Gossypium arboreum.</title>
        <authorList>
            <person name="Yu D."/>
        </authorList>
    </citation>
    <scope>NUCLEOTIDE SEQUENCE [LARGE SCALE GENOMIC DNA]</scope>
    <source>
        <tissue evidence="2">Leaf</tissue>
    </source>
</reference>
<keyword evidence="1" id="KW-0732">Signal</keyword>
<name>A0ABR0QJA3_GOSAR</name>
<accession>A0ABR0QJA3</accession>
<dbReference type="Proteomes" id="UP001358586">
    <property type="component" value="Chromosome 3"/>
</dbReference>
<keyword evidence="3" id="KW-1185">Reference proteome</keyword>
<protein>
    <submittedName>
        <fullName evidence="2">Uncharacterized protein</fullName>
    </submittedName>
</protein>
<proteinExistence type="predicted"/>
<comment type="caution">
    <text evidence="2">The sequence shown here is derived from an EMBL/GenBank/DDBJ whole genome shotgun (WGS) entry which is preliminary data.</text>
</comment>
<evidence type="ECO:0000313" key="3">
    <source>
        <dbReference type="Proteomes" id="UP001358586"/>
    </source>
</evidence>
<feature type="chain" id="PRO_5046067063" evidence="1">
    <location>
        <begin position="22"/>
        <end position="213"/>
    </location>
</feature>
<evidence type="ECO:0000256" key="1">
    <source>
        <dbReference type="SAM" id="SignalP"/>
    </source>
</evidence>
<feature type="signal peptide" evidence="1">
    <location>
        <begin position="1"/>
        <end position="21"/>
    </location>
</feature>
<evidence type="ECO:0000313" key="2">
    <source>
        <dbReference type="EMBL" id="KAK5839089.1"/>
    </source>
</evidence>
<dbReference type="EMBL" id="JARKNE010000003">
    <property type="protein sequence ID" value="KAK5839089.1"/>
    <property type="molecule type" value="Genomic_DNA"/>
</dbReference>
<gene>
    <name evidence="2" type="ORF">PVK06_007849</name>
</gene>
<organism evidence="2 3">
    <name type="scientific">Gossypium arboreum</name>
    <name type="common">Tree cotton</name>
    <name type="synonym">Gossypium nanking</name>
    <dbReference type="NCBI Taxonomy" id="29729"/>
    <lineage>
        <taxon>Eukaryota</taxon>
        <taxon>Viridiplantae</taxon>
        <taxon>Streptophyta</taxon>
        <taxon>Embryophyta</taxon>
        <taxon>Tracheophyta</taxon>
        <taxon>Spermatophyta</taxon>
        <taxon>Magnoliopsida</taxon>
        <taxon>eudicotyledons</taxon>
        <taxon>Gunneridae</taxon>
        <taxon>Pentapetalae</taxon>
        <taxon>rosids</taxon>
        <taxon>malvids</taxon>
        <taxon>Malvales</taxon>
        <taxon>Malvaceae</taxon>
        <taxon>Malvoideae</taxon>
        <taxon>Gossypium</taxon>
    </lineage>
</organism>